<organism evidence="3 4">
    <name type="scientific">Bacillus thermozeamaize</name>
    <dbReference type="NCBI Taxonomy" id="230954"/>
    <lineage>
        <taxon>Bacteria</taxon>
        <taxon>Bacillati</taxon>
        <taxon>Bacillota</taxon>
        <taxon>Bacilli</taxon>
        <taxon>Bacillales</taxon>
        <taxon>Bacillaceae</taxon>
        <taxon>Bacillus</taxon>
    </lineage>
</organism>
<dbReference type="Gene3D" id="3.30.70.2660">
    <property type="match status" value="1"/>
</dbReference>
<dbReference type="InterPro" id="IPR010147">
    <property type="entry name" value="CRISPR-assoc_prot_CasD"/>
</dbReference>
<reference evidence="4" key="1">
    <citation type="submission" date="2016-06" db="EMBL/GenBank/DDBJ databases">
        <authorList>
            <person name="Nascimento L."/>
            <person name="Pereira R.V."/>
            <person name="Martins L.F."/>
            <person name="Quaggio R.B."/>
            <person name="Silva A.M."/>
            <person name="Setubal J.C."/>
        </authorList>
    </citation>
    <scope>NUCLEOTIDE SEQUENCE [LARGE SCALE GENOMIC DNA]</scope>
</reference>
<dbReference type="InterPro" id="IPR013422">
    <property type="entry name" value="CRISPR-assoc_prot_Cas5_N"/>
</dbReference>
<comment type="caution">
    <text evidence="3">The sequence shown here is derived from an EMBL/GenBank/DDBJ whole genome shotgun (WGS) entry which is preliminary data.</text>
</comment>
<name>A0A1Y3PCV1_9BACI</name>
<feature type="compositionally biased region" description="Basic and acidic residues" evidence="2">
    <location>
        <begin position="211"/>
        <end position="222"/>
    </location>
</feature>
<proteinExistence type="predicted"/>
<dbReference type="NCBIfam" id="TIGR02593">
    <property type="entry name" value="CRISPR_cas5"/>
    <property type="match status" value="1"/>
</dbReference>
<gene>
    <name evidence="3" type="ORF">BAA01_15370</name>
</gene>
<protein>
    <recommendedName>
        <fullName evidence="5">Type I-E CRISPR-associated protein Cas5/CasD</fullName>
    </recommendedName>
</protein>
<dbReference type="GO" id="GO:0003723">
    <property type="term" value="F:RNA binding"/>
    <property type="evidence" value="ECO:0007669"/>
    <property type="project" value="InterPro"/>
</dbReference>
<evidence type="ECO:0000313" key="4">
    <source>
        <dbReference type="Proteomes" id="UP000196475"/>
    </source>
</evidence>
<evidence type="ECO:0008006" key="5">
    <source>
        <dbReference type="Google" id="ProtNLM"/>
    </source>
</evidence>
<dbReference type="Pfam" id="PF09704">
    <property type="entry name" value="Cas_Cas5d"/>
    <property type="match status" value="1"/>
</dbReference>
<dbReference type="EMBL" id="LZRT01000111">
    <property type="protein sequence ID" value="OUM85150.1"/>
    <property type="molecule type" value="Genomic_DNA"/>
</dbReference>
<dbReference type="AlphaFoldDB" id="A0A1Y3PCV1"/>
<evidence type="ECO:0000256" key="1">
    <source>
        <dbReference type="ARBA" id="ARBA00023118"/>
    </source>
</evidence>
<sequence length="228" mass="25683">MSTLLLRLAAPLQAWGSDAKFDRRGTERVPTKSGVIGLIAAAQGRRRDESVADLATLRFGVRVDQEGKLLRDFHIAQRPGKKDPYVSHRYYLADAVFLVGLEGDDATLADIDEAIRRPAYPLFLGRRSCPPEGQVSLGIRRGKSLIEALEQEPLQASNRSDRLRLIYDAGPEDAFFYLLRDNPISFNPENRQHGFRRIAERTIENRWTADQADREPETDHDPFSILGG</sequence>
<accession>A0A1Y3PCV1</accession>
<dbReference type="CDD" id="cd09756">
    <property type="entry name" value="Cas5_I-E"/>
    <property type="match status" value="1"/>
</dbReference>
<dbReference type="InterPro" id="IPR021124">
    <property type="entry name" value="CRISPR-assoc_prot_Cas5"/>
</dbReference>
<evidence type="ECO:0000256" key="2">
    <source>
        <dbReference type="SAM" id="MobiDB-lite"/>
    </source>
</evidence>
<dbReference type="Proteomes" id="UP000196475">
    <property type="component" value="Unassembled WGS sequence"/>
</dbReference>
<dbReference type="GO" id="GO:0051607">
    <property type="term" value="P:defense response to virus"/>
    <property type="evidence" value="ECO:0007669"/>
    <property type="project" value="UniProtKB-KW"/>
</dbReference>
<dbReference type="NCBIfam" id="TIGR01868">
    <property type="entry name" value="casD_Cas5e"/>
    <property type="match status" value="2"/>
</dbReference>
<evidence type="ECO:0000313" key="3">
    <source>
        <dbReference type="EMBL" id="OUM85150.1"/>
    </source>
</evidence>
<keyword evidence="1" id="KW-0051">Antiviral defense</keyword>
<dbReference type="GO" id="GO:0043571">
    <property type="term" value="P:maintenance of CRISPR repeat elements"/>
    <property type="evidence" value="ECO:0007669"/>
    <property type="project" value="InterPro"/>
</dbReference>
<feature type="region of interest" description="Disordered" evidence="2">
    <location>
        <begin position="207"/>
        <end position="228"/>
    </location>
</feature>